<organism evidence="1 2">
    <name type="scientific">Flagellimonas marinaquae</name>
    <dbReference type="NCBI Taxonomy" id="254955"/>
    <lineage>
        <taxon>Bacteria</taxon>
        <taxon>Pseudomonadati</taxon>
        <taxon>Bacteroidota</taxon>
        <taxon>Flavobacteriia</taxon>
        <taxon>Flavobacteriales</taxon>
        <taxon>Flavobacteriaceae</taxon>
        <taxon>Flagellimonas</taxon>
    </lineage>
</organism>
<sequence>MSIVGIIFFKANRDIRENLLDADIEQLTNTPDQGTDAVSYHLKDCIIDEIDGVDTNEIEYYSKIEEEKLLVLLNIKKGLSVTETASRKQIVFAVEDCLKHYVLPEEPMVGRKEIYIGVKDKLSFVLIKTPDGEDMDGTFADKKLLFTFYGDKPVKE</sequence>
<gene>
    <name evidence="1" type="ORF">MACH07_24720</name>
</gene>
<dbReference type="EMBL" id="AP027268">
    <property type="protein sequence ID" value="BDW93640.1"/>
    <property type="molecule type" value="Genomic_DNA"/>
</dbReference>
<accession>A0AA48HED5</accession>
<reference evidence="1 2" key="1">
    <citation type="submission" date="2023-01" db="EMBL/GenBank/DDBJ databases">
        <title>Complete genome sequence of Muricauda aquimarina strain IFOP_LL357.</title>
        <authorList>
            <person name="Gajardo G."/>
            <person name="Ueki S."/>
            <person name="Maruyama F."/>
        </authorList>
    </citation>
    <scope>NUCLEOTIDE SEQUENCE [LARGE SCALE GENOMIC DNA]</scope>
    <source>
        <strain evidence="1 2">IFOP_LL357</strain>
    </source>
</reference>
<evidence type="ECO:0000313" key="2">
    <source>
        <dbReference type="Proteomes" id="UP001330184"/>
    </source>
</evidence>
<dbReference type="Proteomes" id="UP001330184">
    <property type="component" value="Chromosome"/>
</dbReference>
<keyword evidence="2" id="KW-1185">Reference proteome</keyword>
<proteinExistence type="predicted"/>
<protein>
    <submittedName>
        <fullName evidence="1">Uncharacterized protein</fullName>
    </submittedName>
</protein>
<name>A0AA48HED5_9FLAO</name>
<evidence type="ECO:0000313" key="1">
    <source>
        <dbReference type="EMBL" id="BDW93640.1"/>
    </source>
</evidence>
<dbReference type="AlphaFoldDB" id="A0AA48HED5"/>